<keyword evidence="6 19" id="KW-0812">Transmembrane</keyword>
<dbReference type="InterPro" id="IPR033717">
    <property type="entry name" value="UDPK"/>
</dbReference>
<dbReference type="PANTHER" id="PTHR34299:SF1">
    <property type="entry name" value="DIACYLGLYCEROL KINASE"/>
    <property type="match status" value="1"/>
</dbReference>
<dbReference type="InterPro" id="IPR036945">
    <property type="entry name" value="DAGK_sf"/>
</dbReference>
<evidence type="ECO:0000256" key="14">
    <source>
        <dbReference type="ARBA" id="ARBA00023264"/>
    </source>
</evidence>
<evidence type="ECO:0000313" key="21">
    <source>
        <dbReference type="Proteomes" id="UP000005824"/>
    </source>
</evidence>
<dbReference type="FunCoup" id="B4CVZ3">
    <property type="interactions" value="137"/>
</dbReference>
<feature type="active site" description="Proton acceptor" evidence="15">
    <location>
        <position position="74"/>
    </location>
</feature>
<evidence type="ECO:0000256" key="5">
    <source>
        <dbReference type="ARBA" id="ARBA00022679"/>
    </source>
</evidence>
<sequence length="131" mass="13617">MNTPPPANGSAWRRLCRSFGWARRGVVVLLRTQANARIHAVAAGCAIVAGFVLGITRGEWCAVVAAIGLVFSVEGLNTAIEFVVDLASPELHPLAEKAKDVAAGAVLLSALTAAVIGLLVFGPHLLALVQR</sequence>
<keyword evidence="13" id="KW-0594">Phospholipid biosynthesis</keyword>
<evidence type="ECO:0000256" key="18">
    <source>
        <dbReference type="PIRSR" id="PIRSR600829-4"/>
    </source>
</evidence>
<evidence type="ECO:0000256" key="8">
    <source>
        <dbReference type="ARBA" id="ARBA00022777"/>
    </source>
</evidence>
<keyword evidence="11" id="KW-0443">Lipid metabolism</keyword>
<feature type="transmembrane region" description="Helical" evidence="19">
    <location>
        <begin position="104"/>
        <end position="129"/>
    </location>
</feature>
<comment type="subcellular location">
    <subcellularLocation>
        <location evidence="1">Cell membrane</location>
        <topology evidence="1">Multi-pass membrane protein</topology>
    </subcellularLocation>
</comment>
<dbReference type="CDD" id="cd14265">
    <property type="entry name" value="UDPK_IM_like"/>
    <property type="match status" value="1"/>
</dbReference>
<keyword evidence="3" id="KW-1003">Cell membrane</keyword>
<protein>
    <submittedName>
        <fullName evidence="20">Diacylglycerol kinase</fullName>
    </submittedName>
</protein>
<comment type="cofactor">
    <cofactor evidence="18">
        <name>Mg(2+)</name>
        <dbReference type="ChEBI" id="CHEBI:18420"/>
    </cofactor>
    <text evidence="18">Mn(2+), Zn(2+), Cd(2+) and Co(2+) support activity to lesser extents.</text>
</comment>
<dbReference type="Pfam" id="PF01219">
    <property type="entry name" value="DAGK_prokar"/>
    <property type="match status" value="1"/>
</dbReference>
<dbReference type="Proteomes" id="UP000005824">
    <property type="component" value="Unassembled WGS sequence"/>
</dbReference>
<evidence type="ECO:0000313" key="20">
    <source>
        <dbReference type="EMBL" id="EDY21585.1"/>
    </source>
</evidence>
<name>B4CVZ3_9BACT</name>
<dbReference type="EMBL" id="ABVL01000002">
    <property type="protein sequence ID" value="EDY21585.1"/>
    <property type="molecule type" value="Genomic_DNA"/>
</dbReference>
<gene>
    <name evidence="20" type="ORF">CfE428DRAFT_0830</name>
</gene>
<feature type="binding site" evidence="17">
    <location>
        <begin position="90"/>
        <end position="92"/>
    </location>
    <ligand>
        <name>ATP</name>
        <dbReference type="ChEBI" id="CHEBI:30616"/>
    </ligand>
</feature>
<evidence type="ECO:0000256" key="16">
    <source>
        <dbReference type="PIRSR" id="PIRSR600829-2"/>
    </source>
</evidence>
<evidence type="ECO:0000256" key="7">
    <source>
        <dbReference type="ARBA" id="ARBA00022741"/>
    </source>
</evidence>
<keyword evidence="9 17" id="KW-0067">ATP-binding</keyword>
<dbReference type="STRING" id="497964.CfE428DRAFT_0830"/>
<keyword evidence="5" id="KW-0808">Transferase</keyword>
<evidence type="ECO:0000256" key="17">
    <source>
        <dbReference type="PIRSR" id="PIRSR600829-3"/>
    </source>
</evidence>
<evidence type="ECO:0000256" key="19">
    <source>
        <dbReference type="SAM" id="Phobius"/>
    </source>
</evidence>
<dbReference type="Gene3D" id="1.10.287.3610">
    <property type="match status" value="1"/>
</dbReference>
<evidence type="ECO:0000256" key="4">
    <source>
        <dbReference type="ARBA" id="ARBA00022516"/>
    </source>
</evidence>
<keyword evidence="7 17" id="KW-0547">Nucleotide-binding</keyword>
<dbReference type="InterPro" id="IPR000829">
    <property type="entry name" value="DAGK"/>
</dbReference>
<feature type="transmembrane region" description="Helical" evidence="19">
    <location>
        <begin position="62"/>
        <end position="84"/>
    </location>
</feature>
<reference evidence="20 21" key="1">
    <citation type="journal article" date="2011" name="J. Bacteriol.">
        <title>Genome sequence of Chthoniobacter flavus Ellin428, an aerobic heterotrophic soil bacterium.</title>
        <authorList>
            <person name="Kant R."/>
            <person name="van Passel M.W."/>
            <person name="Palva A."/>
            <person name="Lucas S."/>
            <person name="Lapidus A."/>
            <person name="Glavina Del Rio T."/>
            <person name="Dalin E."/>
            <person name="Tice H."/>
            <person name="Bruce D."/>
            <person name="Goodwin L."/>
            <person name="Pitluck S."/>
            <person name="Larimer F.W."/>
            <person name="Land M.L."/>
            <person name="Hauser L."/>
            <person name="Sangwan P."/>
            <person name="de Vos W.M."/>
            <person name="Janssen P.H."/>
            <person name="Smidt H."/>
        </authorList>
    </citation>
    <scope>NUCLEOTIDE SEQUENCE [LARGE SCALE GENOMIC DNA]</scope>
    <source>
        <strain evidence="20 21">Ellin428</strain>
    </source>
</reference>
<keyword evidence="4" id="KW-0444">Lipid biosynthesis</keyword>
<evidence type="ECO:0000256" key="15">
    <source>
        <dbReference type="PIRSR" id="PIRSR600829-1"/>
    </source>
</evidence>
<dbReference type="PANTHER" id="PTHR34299">
    <property type="entry name" value="DIACYLGLYCEROL KINASE"/>
    <property type="match status" value="1"/>
</dbReference>
<feature type="binding site" evidence="16">
    <location>
        <position position="74"/>
    </location>
    <ligand>
        <name>substrate</name>
    </ligand>
</feature>
<evidence type="ECO:0000256" key="11">
    <source>
        <dbReference type="ARBA" id="ARBA00023098"/>
    </source>
</evidence>
<comment type="caution">
    <text evidence="20">The sequence shown here is derived from an EMBL/GenBank/DDBJ whole genome shotgun (WGS) entry which is preliminary data.</text>
</comment>
<accession>B4CVZ3</accession>
<organism evidence="20 21">
    <name type="scientific">Chthoniobacter flavus Ellin428</name>
    <dbReference type="NCBI Taxonomy" id="497964"/>
    <lineage>
        <taxon>Bacteria</taxon>
        <taxon>Pseudomonadati</taxon>
        <taxon>Verrucomicrobiota</taxon>
        <taxon>Spartobacteria</taxon>
        <taxon>Chthoniobacterales</taxon>
        <taxon>Chthoniobacteraceae</taxon>
        <taxon>Chthoniobacter</taxon>
    </lineage>
</organism>
<keyword evidence="12 19" id="KW-0472">Membrane</keyword>
<dbReference type="AlphaFoldDB" id="B4CVZ3"/>
<feature type="binding site" evidence="17">
    <location>
        <position position="81"/>
    </location>
    <ligand>
        <name>ATP</name>
        <dbReference type="ChEBI" id="CHEBI:30616"/>
    </ligand>
</feature>
<dbReference type="GO" id="GO:0005524">
    <property type="term" value="F:ATP binding"/>
    <property type="evidence" value="ECO:0007669"/>
    <property type="project" value="UniProtKB-KW"/>
</dbReference>
<feature type="binding site" evidence="17">
    <location>
        <position position="14"/>
    </location>
    <ligand>
        <name>ATP</name>
        <dbReference type="ChEBI" id="CHEBI:30616"/>
    </ligand>
</feature>
<dbReference type="PROSITE" id="PS01069">
    <property type="entry name" value="DAGK_PROKAR"/>
    <property type="match status" value="1"/>
</dbReference>
<dbReference type="GO" id="GO:0005886">
    <property type="term" value="C:plasma membrane"/>
    <property type="evidence" value="ECO:0007669"/>
    <property type="project" value="UniProtKB-SubCell"/>
</dbReference>
<dbReference type="RefSeq" id="WP_006978157.1">
    <property type="nucleotide sequence ID" value="NZ_ABVL01000002.1"/>
</dbReference>
<evidence type="ECO:0000256" key="1">
    <source>
        <dbReference type="ARBA" id="ARBA00004651"/>
    </source>
</evidence>
<dbReference type="eggNOG" id="COG0818">
    <property type="taxonomic scope" value="Bacteria"/>
</dbReference>
<dbReference type="GO" id="GO:0046872">
    <property type="term" value="F:metal ion binding"/>
    <property type="evidence" value="ECO:0007669"/>
    <property type="project" value="UniProtKB-KW"/>
</dbReference>
<keyword evidence="21" id="KW-1185">Reference proteome</keyword>
<keyword evidence="8 20" id="KW-0418">Kinase</keyword>
<dbReference type="GO" id="GO:0008654">
    <property type="term" value="P:phospholipid biosynthetic process"/>
    <property type="evidence" value="ECO:0007669"/>
    <property type="project" value="UniProtKB-KW"/>
</dbReference>
<dbReference type="GO" id="GO:0016301">
    <property type="term" value="F:kinase activity"/>
    <property type="evidence" value="ECO:0007669"/>
    <property type="project" value="UniProtKB-KW"/>
</dbReference>
<comment type="similarity">
    <text evidence="2">Belongs to the bacterial diacylglycerol kinase family.</text>
</comment>
<feature type="binding site" evidence="18">
    <location>
        <position position="81"/>
    </location>
    <ligand>
        <name>a divalent metal cation</name>
        <dbReference type="ChEBI" id="CHEBI:60240"/>
    </ligand>
</feature>
<keyword evidence="10 19" id="KW-1133">Transmembrane helix</keyword>
<feature type="binding site" evidence="17">
    <location>
        <begin position="99"/>
        <end position="100"/>
    </location>
    <ligand>
        <name>ATP</name>
        <dbReference type="ChEBI" id="CHEBI:30616"/>
    </ligand>
</feature>
<evidence type="ECO:0000256" key="9">
    <source>
        <dbReference type="ARBA" id="ARBA00022840"/>
    </source>
</evidence>
<evidence type="ECO:0000256" key="3">
    <source>
        <dbReference type="ARBA" id="ARBA00022475"/>
    </source>
</evidence>
<dbReference type="InParanoid" id="B4CVZ3"/>
<feature type="transmembrane region" description="Helical" evidence="19">
    <location>
        <begin position="36"/>
        <end position="55"/>
    </location>
</feature>
<keyword evidence="14" id="KW-1208">Phospholipid metabolism</keyword>
<evidence type="ECO:0000256" key="12">
    <source>
        <dbReference type="ARBA" id="ARBA00023136"/>
    </source>
</evidence>
<evidence type="ECO:0000256" key="6">
    <source>
        <dbReference type="ARBA" id="ARBA00022692"/>
    </source>
</evidence>
<proteinExistence type="inferred from homology"/>
<evidence type="ECO:0000256" key="2">
    <source>
        <dbReference type="ARBA" id="ARBA00005967"/>
    </source>
</evidence>
<keyword evidence="18" id="KW-0479">Metal-binding</keyword>
<feature type="binding site" evidence="16">
    <location>
        <position position="14"/>
    </location>
    <ligand>
        <name>substrate</name>
    </ligand>
</feature>
<keyword evidence="18" id="KW-0460">Magnesium</keyword>
<evidence type="ECO:0000256" key="10">
    <source>
        <dbReference type="ARBA" id="ARBA00022989"/>
    </source>
</evidence>
<evidence type="ECO:0000256" key="13">
    <source>
        <dbReference type="ARBA" id="ARBA00023209"/>
    </source>
</evidence>